<name>A0A2T3AJB2_9PEZI</name>
<protein>
    <submittedName>
        <fullName evidence="2">Uncharacterized protein</fullName>
    </submittedName>
</protein>
<keyword evidence="1" id="KW-0812">Transmembrane</keyword>
<organism evidence="2 3">
    <name type="scientific">Coniella lustricola</name>
    <dbReference type="NCBI Taxonomy" id="2025994"/>
    <lineage>
        <taxon>Eukaryota</taxon>
        <taxon>Fungi</taxon>
        <taxon>Dikarya</taxon>
        <taxon>Ascomycota</taxon>
        <taxon>Pezizomycotina</taxon>
        <taxon>Sordariomycetes</taxon>
        <taxon>Sordariomycetidae</taxon>
        <taxon>Diaporthales</taxon>
        <taxon>Schizoparmaceae</taxon>
        <taxon>Coniella</taxon>
    </lineage>
</organism>
<evidence type="ECO:0000313" key="2">
    <source>
        <dbReference type="EMBL" id="PSS00663.1"/>
    </source>
</evidence>
<evidence type="ECO:0000313" key="3">
    <source>
        <dbReference type="Proteomes" id="UP000241462"/>
    </source>
</evidence>
<feature type="transmembrane region" description="Helical" evidence="1">
    <location>
        <begin position="218"/>
        <end position="238"/>
    </location>
</feature>
<keyword evidence="1" id="KW-1133">Transmembrane helix</keyword>
<dbReference type="InParanoid" id="A0A2T3AJB2"/>
<sequence>MDDMSCEHGAAALLLDPIAPDTGLTTQRVALRTCLRLSEPHIDSLPVSRSDILPVRSRVHGITRSPQTFRRGPPAHHKLPEAMLRQEPTCMVQFSADAAVLGIPACRGLPGNEPLVHPVPKSSKHNPKPALITRLHLHMTKPVCVVSCGVVSWLATGPCLVLTRFCFFFSYLFHPAASSFSFSAVVSSPPPSITSPPLTAPPRAACPGRAVGVGIWTCYLNGGIFALFILVCCSYTSLDDPMTGCMP</sequence>
<dbReference type="Proteomes" id="UP000241462">
    <property type="component" value="Unassembled WGS sequence"/>
</dbReference>
<proteinExistence type="predicted"/>
<reference evidence="2 3" key="1">
    <citation type="journal article" date="2018" name="Mycol. Prog.">
        <title>Coniella lustricola, a new species from submerged detritus.</title>
        <authorList>
            <person name="Raudabaugh D.B."/>
            <person name="Iturriaga T."/>
            <person name="Carver A."/>
            <person name="Mondo S."/>
            <person name="Pangilinan J."/>
            <person name="Lipzen A."/>
            <person name="He G."/>
            <person name="Amirebrahimi M."/>
            <person name="Grigoriev I.V."/>
            <person name="Miller A.N."/>
        </authorList>
    </citation>
    <scope>NUCLEOTIDE SEQUENCE [LARGE SCALE GENOMIC DNA]</scope>
    <source>
        <strain evidence="2 3">B22-T-1</strain>
    </source>
</reference>
<dbReference type="AlphaFoldDB" id="A0A2T3AJB2"/>
<keyword evidence="3" id="KW-1185">Reference proteome</keyword>
<evidence type="ECO:0000256" key="1">
    <source>
        <dbReference type="SAM" id="Phobius"/>
    </source>
</evidence>
<accession>A0A2T3AJB2</accession>
<keyword evidence="1" id="KW-0472">Membrane</keyword>
<gene>
    <name evidence="2" type="ORF">BD289DRAFT_18280</name>
</gene>
<dbReference type="EMBL" id="KZ678382">
    <property type="protein sequence ID" value="PSS00663.1"/>
    <property type="molecule type" value="Genomic_DNA"/>
</dbReference>
<feature type="transmembrane region" description="Helical" evidence="1">
    <location>
        <begin position="150"/>
        <end position="173"/>
    </location>
</feature>